<evidence type="ECO:0000256" key="2">
    <source>
        <dbReference type="ARBA" id="ARBA00022801"/>
    </source>
</evidence>
<evidence type="ECO:0000313" key="5">
    <source>
        <dbReference type="Proteomes" id="UP000321886"/>
    </source>
</evidence>
<keyword evidence="2 4" id="KW-0378">Hydrolase</keyword>
<name>A0A511WNQ6_9BACI</name>
<dbReference type="GO" id="GO:0016787">
    <property type="term" value="F:hydrolase activity"/>
    <property type="evidence" value="ECO:0007669"/>
    <property type="project" value="UniProtKB-KW"/>
</dbReference>
<dbReference type="OrthoDB" id="9815425at2"/>
<gene>
    <name evidence="4" type="ORF">HFA01_09490</name>
</gene>
<protein>
    <submittedName>
        <fullName evidence="4">Acetylhydrolase</fullName>
    </submittedName>
</protein>
<evidence type="ECO:0000313" key="4">
    <source>
        <dbReference type="EMBL" id="GEN52687.1"/>
    </source>
</evidence>
<keyword evidence="5" id="KW-1185">Reference proteome</keyword>
<dbReference type="SUPFAM" id="SSF53474">
    <property type="entry name" value="alpha/beta-Hydrolases"/>
    <property type="match status" value="1"/>
</dbReference>
<feature type="domain" description="Alpha/beta hydrolase fold-3" evidence="3">
    <location>
        <begin position="84"/>
        <end position="289"/>
    </location>
</feature>
<dbReference type="FunFam" id="3.40.50.1820:FF:000089">
    <property type="entry name" value="Alpha/beta hydrolase"/>
    <property type="match status" value="1"/>
</dbReference>
<dbReference type="PANTHER" id="PTHR48081:SF8">
    <property type="entry name" value="ALPHA_BETA HYDROLASE FOLD-3 DOMAIN-CONTAINING PROTEIN-RELATED"/>
    <property type="match status" value="1"/>
</dbReference>
<dbReference type="InterPro" id="IPR050300">
    <property type="entry name" value="GDXG_lipolytic_enzyme"/>
</dbReference>
<evidence type="ECO:0000259" key="3">
    <source>
        <dbReference type="Pfam" id="PF07859"/>
    </source>
</evidence>
<dbReference type="Pfam" id="PF07859">
    <property type="entry name" value="Abhydrolase_3"/>
    <property type="match status" value="1"/>
</dbReference>
<dbReference type="InterPro" id="IPR013094">
    <property type="entry name" value="AB_hydrolase_3"/>
</dbReference>
<dbReference type="Proteomes" id="UP000321886">
    <property type="component" value="Unassembled WGS sequence"/>
</dbReference>
<proteinExistence type="inferred from homology"/>
<sequence>MKVDAQVLRLLKTIGDRMIELEHPPLDQLTPEQSRNYYKVAREYFKDLPVHGVSVVDSSFRGREGSEVPVRIYTPEGEGPFPVLVYFHGGGWVFGNVDSSDNVCRYFSRQAQTVVVSVDYRLAPEHKYPAAFHDALDAIIWVSKEAERWNGDLKRVAVGGESSGGNLAAASALYFMDDEEIEISHQFLITPVLDYNFDTASYKTNYTYNLTNEKMKWFFQHYLKKEEDGQDVFVSPLRARNMAKLPPTLMVTAGYDPLREEAFAYTERLQASGVTVNHLHFEDLVHSFINMAGVVDRSAEALENMSRTLKDRLYK</sequence>
<accession>A0A511WNQ6</accession>
<dbReference type="InterPro" id="IPR029058">
    <property type="entry name" value="AB_hydrolase_fold"/>
</dbReference>
<reference evidence="4 5" key="1">
    <citation type="submission" date="2019-07" db="EMBL/GenBank/DDBJ databases">
        <title>Whole genome shotgun sequence of Halobacillus faecis NBRC 103569.</title>
        <authorList>
            <person name="Hosoyama A."/>
            <person name="Uohara A."/>
            <person name="Ohji S."/>
            <person name="Ichikawa N."/>
        </authorList>
    </citation>
    <scope>NUCLEOTIDE SEQUENCE [LARGE SCALE GENOMIC DNA]</scope>
    <source>
        <strain evidence="4 5">NBRC 103569</strain>
    </source>
</reference>
<dbReference type="PANTHER" id="PTHR48081">
    <property type="entry name" value="AB HYDROLASE SUPERFAMILY PROTEIN C4A8.06C"/>
    <property type="match status" value="1"/>
</dbReference>
<dbReference type="EMBL" id="BJYD01000006">
    <property type="protein sequence ID" value="GEN52687.1"/>
    <property type="molecule type" value="Genomic_DNA"/>
</dbReference>
<dbReference type="RefSeq" id="WP_146813703.1">
    <property type="nucleotide sequence ID" value="NZ_BJYD01000006.1"/>
</dbReference>
<evidence type="ECO:0000256" key="1">
    <source>
        <dbReference type="ARBA" id="ARBA00010515"/>
    </source>
</evidence>
<comment type="similarity">
    <text evidence="1">Belongs to the 'GDXG' lipolytic enzyme family.</text>
</comment>
<dbReference type="Gene3D" id="3.40.50.1820">
    <property type="entry name" value="alpha/beta hydrolase"/>
    <property type="match status" value="1"/>
</dbReference>
<organism evidence="4 5">
    <name type="scientific">Halobacillus faecis</name>
    <dbReference type="NCBI Taxonomy" id="360184"/>
    <lineage>
        <taxon>Bacteria</taxon>
        <taxon>Bacillati</taxon>
        <taxon>Bacillota</taxon>
        <taxon>Bacilli</taxon>
        <taxon>Bacillales</taxon>
        <taxon>Bacillaceae</taxon>
        <taxon>Halobacillus</taxon>
    </lineage>
</organism>
<dbReference type="AlphaFoldDB" id="A0A511WNQ6"/>
<comment type="caution">
    <text evidence="4">The sequence shown here is derived from an EMBL/GenBank/DDBJ whole genome shotgun (WGS) entry which is preliminary data.</text>
</comment>